<gene>
    <name evidence="1" type="ORF">GJD93_06270</name>
</gene>
<evidence type="ECO:0000313" key="2">
    <source>
        <dbReference type="Proteomes" id="UP000405075"/>
    </source>
</evidence>
<proteinExistence type="predicted"/>
<reference evidence="2" key="1">
    <citation type="submission" date="2019-11" db="EMBL/GenBank/DDBJ databases">
        <title>Escherichia coli 1916D6.</title>
        <authorList>
            <person name="Yao H."/>
            <person name="Du X."/>
            <person name="Yu R."/>
            <person name="Li A."/>
        </authorList>
    </citation>
    <scope>NUCLEOTIDE SEQUENCE [LARGE SCALE GENOMIC DNA]</scope>
    <source>
        <strain evidence="2">19110F47</strain>
    </source>
</reference>
<dbReference type="EMBL" id="CP046045">
    <property type="protein sequence ID" value="QGM27307.1"/>
    <property type="molecule type" value="Genomic_DNA"/>
</dbReference>
<evidence type="ECO:0000313" key="1">
    <source>
        <dbReference type="EMBL" id="QGM27307.1"/>
    </source>
</evidence>
<dbReference type="Proteomes" id="UP000405075">
    <property type="component" value="Chromosome"/>
</dbReference>
<dbReference type="RefSeq" id="WP_096902501.1">
    <property type="nucleotide sequence ID" value="NZ_CP046045.1"/>
</dbReference>
<name>A0AAP9GU52_9GAMM</name>
<organism evidence="1 2">
    <name type="scientific">Acinetobacter towneri</name>
    <dbReference type="NCBI Taxonomy" id="202956"/>
    <lineage>
        <taxon>Bacteria</taxon>
        <taxon>Pseudomonadati</taxon>
        <taxon>Pseudomonadota</taxon>
        <taxon>Gammaproteobacteria</taxon>
        <taxon>Moraxellales</taxon>
        <taxon>Moraxellaceae</taxon>
        <taxon>Acinetobacter</taxon>
    </lineage>
</organism>
<accession>A0AAP9GU52</accession>
<sequence length="238" mass="27034">MFNYQKTQLGLDALQQRTRDLNARQRRLLVLIGTEDFDLLGDQFKQRLAPPELIEQLLDMQLIAPAALEQDTLRHQEQTAEILLQQAPEPSSTTLHTEIHSQLASSTPQAHAESLAEPIHTQHLQVNSVPAYLEARVAAAINTEQPAEQPEPQAEIQPEITALSFEDVKFLMMDTLQRHCGLMAKQLIQRILQAQDIRSLKLCQMQWITSLQETRLPPKALNQILQQINHSLQKLNPT</sequence>
<dbReference type="AlphaFoldDB" id="A0AAP9GU52"/>
<protein>
    <submittedName>
        <fullName evidence="1">Uncharacterized protein</fullName>
    </submittedName>
</protein>